<accession>A0A059ZZA4</accession>
<dbReference type="Pfam" id="PF07733">
    <property type="entry name" value="DNA_pol3_alpha"/>
    <property type="match status" value="1"/>
</dbReference>
<dbReference type="HOGENOM" id="CLU_001600_4_0_6"/>
<dbReference type="Pfam" id="PF02811">
    <property type="entry name" value="PHP"/>
    <property type="match status" value="1"/>
</dbReference>
<evidence type="ECO:0000256" key="10">
    <source>
        <dbReference type="ARBA" id="ARBA00022932"/>
    </source>
</evidence>
<dbReference type="KEGG" id="acz:Acaty_c1470"/>
<evidence type="ECO:0000256" key="7">
    <source>
        <dbReference type="ARBA" id="ARBA00022695"/>
    </source>
</evidence>
<comment type="similarity">
    <text evidence="2 13">Belongs to the DNA polymerase type-C family. DnaE2 subfamily.</text>
</comment>
<dbReference type="AlphaFoldDB" id="A0A059ZZA4"/>
<dbReference type="CDD" id="cd04485">
    <property type="entry name" value="DnaE_OBF"/>
    <property type="match status" value="1"/>
</dbReference>
<proteinExistence type="inferred from homology"/>
<protein>
    <recommendedName>
        <fullName evidence="4 13">Error-prone DNA polymerase</fullName>
        <ecNumber evidence="3 13">2.7.7.7</ecNumber>
    </recommendedName>
</protein>
<keyword evidence="10 13" id="KW-0239">DNA-directed DNA polymerase</keyword>
<feature type="domain" description="Bacterial DNA polymerase III alpha subunit NTPase" evidence="16">
    <location>
        <begin position="250"/>
        <end position="505"/>
    </location>
</feature>
<dbReference type="GO" id="GO:0006260">
    <property type="term" value="P:DNA replication"/>
    <property type="evidence" value="ECO:0007669"/>
    <property type="project" value="UniProtKB-KW"/>
</dbReference>
<dbReference type="Pfam" id="PF17657">
    <property type="entry name" value="DNA_pol3_finger"/>
    <property type="match status" value="1"/>
</dbReference>
<dbReference type="Gene3D" id="3.20.20.140">
    <property type="entry name" value="Metal-dependent hydrolases"/>
    <property type="match status" value="1"/>
</dbReference>
<evidence type="ECO:0000256" key="8">
    <source>
        <dbReference type="ARBA" id="ARBA00022705"/>
    </source>
</evidence>
<sequence>MEALVERAAQLGYAGLAITEECSLISAPRAHVAAREAGLKLILGSRFRLVDGQELVLLVQDARGYAALAQLIGLARGRAGKGDYRLEWADLFPCPGLLAILLPDWGRAGEPPAILAELSRHWGRERLRLGLVLRYRGDHSQRLAGLRRWMEGTGIRGLACGAVTMARRRERFLLDVLTAIRLGRPLSELGWALAANGEAHLRSRAQLDTLYPQNLLAETLAVAASCTFSLDSLRYRYPPGTCPLERSPEEHLRFLAKAGLGLRYPDGIPGKVARQLEEELRIVHELGYGPYFLTVHEIVQFAKSRGILCQGRGSAANSVLCYALGITEVDPTRGNLLFSRFLSRERGEPPDIDVDFEHERREEVIQFVFARYGRRHAALTASVRHYRPRSALRDAARALGFSTAEQDALGRGLAWWDGRRLRPERLREAGFDPESPAVQRLLVVANALVGLPRHLSQHVGGMVLSAEPLDALVPIEPARMAGRTVIQWDKNDLDLLGILKVDLLALGMLSVLRRALDDLGCTLADIPPEDPAVYAMLQRGESLGVFQVESRAQMSMLPRLKPRCFYDLVIEVAIIRPGPIQGGMVHPYLRRREGLEPVHYPGPEVRKVLERTLGVPIFQEQVMQIAMEAAGFDGDAADGLRRAMAAWRRHGNLGPYQERLREGLRARGYDDTFAQQLCQQIQGFAEYGFPESHAASFALLVYASAWLKCHHPAVFSAALLNSQPMGFYAPAQIVREARERGVTVLPLSIRHSVWDSRAHGRTLRLGFHQLRGLPREVAQRIVAWREQGGALDPVALVQELGCPRAEVERLARAGAWEEEGLDRRQSLWQVAAVRAATPLPLAPAAEPKMALAATPAATRCRIDYAQLGLSLGPHPLHFLRPHLQAEGCRPIAELGRAFAGGARRIAGLVTHRQRPATAHGTVFLTLEDESDRINVIVWPSQVEPWRRAILQGRLLVVSGTLEREGRVRHLIAHRLEDYSHWLGKLATSSRDFC</sequence>
<evidence type="ECO:0000259" key="16">
    <source>
        <dbReference type="Pfam" id="PF07733"/>
    </source>
</evidence>
<dbReference type="PANTHER" id="PTHR32294:SF4">
    <property type="entry name" value="ERROR-PRONE DNA POLYMERASE"/>
    <property type="match status" value="1"/>
</dbReference>
<dbReference type="HAMAP" id="MF_01902">
    <property type="entry name" value="DNApol_error_prone"/>
    <property type="match status" value="1"/>
</dbReference>
<evidence type="ECO:0000256" key="11">
    <source>
        <dbReference type="ARBA" id="ARBA00023204"/>
    </source>
</evidence>
<evidence type="ECO:0000259" key="15">
    <source>
        <dbReference type="Pfam" id="PF02811"/>
    </source>
</evidence>
<evidence type="ECO:0000313" key="19">
    <source>
        <dbReference type="EMBL" id="AIA55336.1"/>
    </source>
</evidence>
<evidence type="ECO:0000256" key="5">
    <source>
        <dbReference type="ARBA" id="ARBA00022490"/>
    </source>
</evidence>
<dbReference type="Proteomes" id="UP000005522">
    <property type="component" value="Chromosome"/>
</dbReference>
<feature type="domain" description="DNA polymerase helix-hairpin-helix motif" evidence="17">
    <location>
        <begin position="741"/>
        <end position="825"/>
    </location>
</feature>
<gene>
    <name evidence="13" type="primary">dnaE2</name>
    <name evidence="19" type="ORF">Acaty_c1470</name>
</gene>
<dbReference type="NCBIfam" id="NF004225">
    <property type="entry name" value="PRK05672.1"/>
    <property type="match status" value="1"/>
</dbReference>
<dbReference type="Gene3D" id="1.10.150.870">
    <property type="match status" value="1"/>
</dbReference>
<evidence type="ECO:0000256" key="2">
    <source>
        <dbReference type="ARBA" id="ARBA00007391"/>
    </source>
</evidence>
<evidence type="ECO:0000259" key="17">
    <source>
        <dbReference type="Pfam" id="PF14579"/>
    </source>
</evidence>
<keyword evidence="8 13" id="KW-0235">DNA replication</keyword>
<dbReference type="GO" id="GO:0003887">
    <property type="term" value="F:DNA-directed DNA polymerase activity"/>
    <property type="evidence" value="ECO:0007669"/>
    <property type="project" value="UniProtKB-UniRule"/>
</dbReference>
<dbReference type="GO" id="GO:0003676">
    <property type="term" value="F:nucleic acid binding"/>
    <property type="evidence" value="ECO:0007669"/>
    <property type="project" value="InterPro"/>
</dbReference>
<dbReference type="EMBL" id="CP005986">
    <property type="protein sequence ID" value="AIA55336.1"/>
    <property type="molecule type" value="Genomic_DNA"/>
</dbReference>
<name>A0A059ZZA4_ACICK</name>
<keyword evidence="5 13" id="KW-0963">Cytoplasm</keyword>
<dbReference type="Pfam" id="PF14579">
    <property type="entry name" value="HHH_6"/>
    <property type="match status" value="1"/>
</dbReference>
<evidence type="ECO:0000256" key="6">
    <source>
        <dbReference type="ARBA" id="ARBA00022679"/>
    </source>
</evidence>
<evidence type="ECO:0000256" key="3">
    <source>
        <dbReference type="ARBA" id="ARBA00012417"/>
    </source>
</evidence>
<dbReference type="GO" id="GO:0005737">
    <property type="term" value="C:cytoplasm"/>
    <property type="evidence" value="ECO:0007669"/>
    <property type="project" value="UniProtKB-SubCell"/>
</dbReference>
<dbReference type="InterPro" id="IPR040982">
    <property type="entry name" value="DNA_pol3_finger"/>
</dbReference>
<evidence type="ECO:0000256" key="9">
    <source>
        <dbReference type="ARBA" id="ARBA00022763"/>
    </source>
</evidence>
<evidence type="ECO:0000256" key="4">
    <source>
        <dbReference type="ARBA" id="ARBA00017273"/>
    </source>
</evidence>
<dbReference type="GO" id="GO:0006281">
    <property type="term" value="P:DNA repair"/>
    <property type="evidence" value="ECO:0007669"/>
    <property type="project" value="UniProtKB-UniRule"/>
</dbReference>
<evidence type="ECO:0000259" key="18">
    <source>
        <dbReference type="Pfam" id="PF17657"/>
    </source>
</evidence>
<dbReference type="InterPro" id="IPR023073">
    <property type="entry name" value="DnaE2"/>
</dbReference>
<dbReference type="PANTHER" id="PTHR32294">
    <property type="entry name" value="DNA POLYMERASE III SUBUNIT ALPHA"/>
    <property type="match status" value="1"/>
</dbReference>
<dbReference type="eggNOG" id="COG0587">
    <property type="taxonomic scope" value="Bacteria"/>
</dbReference>
<feature type="domain" description="PHP" evidence="15">
    <location>
        <begin position="1"/>
        <end position="77"/>
    </location>
</feature>
<dbReference type="InterPro" id="IPR004805">
    <property type="entry name" value="DnaE2/DnaE/PolC"/>
</dbReference>
<dbReference type="InterPro" id="IPR011708">
    <property type="entry name" value="DNA_pol3_alpha_NTPase_dom"/>
</dbReference>
<dbReference type="EC" id="2.7.7.7" evidence="3 13"/>
<feature type="domain" description="OB" evidence="14">
    <location>
        <begin position="904"/>
        <end position="976"/>
    </location>
</feature>
<dbReference type="Pfam" id="PF01336">
    <property type="entry name" value="tRNA_anti-codon"/>
    <property type="match status" value="1"/>
</dbReference>
<comment type="catalytic activity">
    <reaction evidence="12 13">
        <text>DNA(n) + a 2'-deoxyribonucleoside 5'-triphosphate = DNA(n+1) + diphosphate</text>
        <dbReference type="Rhea" id="RHEA:22508"/>
        <dbReference type="Rhea" id="RHEA-COMP:17339"/>
        <dbReference type="Rhea" id="RHEA-COMP:17340"/>
        <dbReference type="ChEBI" id="CHEBI:33019"/>
        <dbReference type="ChEBI" id="CHEBI:61560"/>
        <dbReference type="ChEBI" id="CHEBI:173112"/>
        <dbReference type="EC" id="2.7.7.7"/>
    </reaction>
</comment>
<comment type="subcellular location">
    <subcellularLocation>
        <location evidence="1 13">Cytoplasm</location>
    </subcellularLocation>
</comment>
<reference evidence="19 20" key="1">
    <citation type="journal article" date="2009" name="J. Bacteriol.">
        <title>Draft genome sequence of the extremely acidophilic bacterium Acidithiobacillus caldus ATCC 51756 reveals metabolic versatility in the genus Acidithiobacillus.</title>
        <authorList>
            <person name="Valdes J."/>
            <person name="Quatrini R."/>
            <person name="Hallberg K."/>
            <person name="Dopson M."/>
            <person name="Valenzuela P.D."/>
            <person name="Holmes D.S."/>
        </authorList>
    </citation>
    <scope>NUCLEOTIDE SEQUENCE [LARGE SCALE GENOMIC DNA]</scope>
    <source>
        <strain evidence="20">ATCC 51756 / DSM 8584 / KU</strain>
    </source>
</reference>
<keyword evidence="9 13" id="KW-0227">DNA damage</keyword>
<evidence type="ECO:0000256" key="1">
    <source>
        <dbReference type="ARBA" id="ARBA00004496"/>
    </source>
</evidence>
<dbReference type="InterPro" id="IPR004365">
    <property type="entry name" value="NA-bd_OB_tRNA"/>
</dbReference>
<evidence type="ECO:0000313" key="20">
    <source>
        <dbReference type="Proteomes" id="UP000005522"/>
    </source>
</evidence>
<dbReference type="InterPro" id="IPR029460">
    <property type="entry name" value="DNAPol_HHH"/>
</dbReference>
<organism evidence="19 20">
    <name type="scientific">Acidithiobacillus caldus (strain ATCC 51756 / DSM 8584 / KU)</name>
    <dbReference type="NCBI Taxonomy" id="637389"/>
    <lineage>
        <taxon>Bacteria</taxon>
        <taxon>Pseudomonadati</taxon>
        <taxon>Pseudomonadota</taxon>
        <taxon>Acidithiobacillia</taxon>
        <taxon>Acidithiobacillales</taxon>
        <taxon>Acidithiobacillaceae</taxon>
        <taxon>Acidithiobacillus</taxon>
    </lineage>
</organism>
<keyword evidence="7 13" id="KW-0548">Nucleotidyltransferase</keyword>
<comment type="function">
    <text evidence="13">DNA polymerase involved in damage-induced mutagenesis and translesion synthesis (TLS). It is not the major replicative DNA polymerase.</text>
</comment>
<keyword evidence="11 13" id="KW-0234">DNA repair</keyword>
<dbReference type="InterPro" id="IPR004013">
    <property type="entry name" value="PHP_dom"/>
</dbReference>
<evidence type="ECO:0000259" key="14">
    <source>
        <dbReference type="Pfam" id="PF01336"/>
    </source>
</evidence>
<evidence type="ECO:0000256" key="13">
    <source>
        <dbReference type="HAMAP-Rule" id="MF_01902"/>
    </source>
</evidence>
<evidence type="ECO:0000256" key="12">
    <source>
        <dbReference type="ARBA" id="ARBA00049244"/>
    </source>
</evidence>
<dbReference type="GO" id="GO:0008408">
    <property type="term" value="F:3'-5' exonuclease activity"/>
    <property type="evidence" value="ECO:0007669"/>
    <property type="project" value="InterPro"/>
</dbReference>
<dbReference type="NCBIfam" id="TIGR00594">
    <property type="entry name" value="polc"/>
    <property type="match status" value="1"/>
</dbReference>
<feature type="domain" description="DNA polymerase III alpha subunit finger" evidence="18">
    <location>
        <begin position="508"/>
        <end position="667"/>
    </location>
</feature>
<keyword evidence="6 13" id="KW-0808">Transferase</keyword>